<dbReference type="Proteomes" id="UP000002216">
    <property type="component" value="Chromosome"/>
</dbReference>
<dbReference type="InterPro" id="IPR017900">
    <property type="entry name" value="4Fe4S_Fe_S_CS"/>
</dbReference>
<dbReference type="GO" id="GO:0005886">
    <property type="term" value="C:plasma membrane"/>
    <property type="evidence" value="ECO:0007669"/>
    <property type="project" value="TreeGrafter"/>
</dbReference>
<keyword evidence="7" id="KW-1185">Reference proteome</keyword>
<protein>
    <submittedName>
        <fullName evidence="6">Rhodanese-like domain/cysteine-rich domain-containing protein</fullName>
    </submittedName>
</protein>
<evidence type="ECO:0000256" key="5">
    <source>
        <dbReference type="ARBA" id="ARBA00023014"/>
    </source>
</evidence>
<keyword evidence="1" id="KW-0004">4Fe-4S</keyword>
<dbReference type="PANTHER" id="PTHR43255">
    <property type="entry name" value="IRON-SULFUR-BINDING OXIDOREDUCTASE FADF-RELATED-RELATED"/>
    <property type="match status" value="1"/>
</dbReference>
<keyword evidence="5" id="KW-0411">Iron-sulfur</keyword>
<dbReference type="PANTHER" id="PTHR43255:SF1">
    <property type="entry name" value="IRON-SULFUR-BINDING OXIDOREDUCTASE FADF-RELATED"/>
    <property type="match status" value="1"/>
</dbReference>
<dbReference type="OrthoDB" id="9803192at2"/>
<name>C7LV19_DESBD</name>
<dbReference type="Pfam" id="PF13534">
    <property type="entry name" value="Fer4_17"/>
    <property type="match status" value="1"/>
</dbReference>
<dbReference type="GO" id="GO:0046872">
    <property type="term" value="F:metal ion binding"/>
    <property type="evidence" value="ECO:0007669"/>
    <property type="project" value="UniProtKB-KW"/>
</dbReference>
<dbReference type="RefSeq" id="WP_015775112.1">
    <property type="nucleotide sequence ID" value="NC_013173.1"/>
</dbReference>
<proteinExistence type="predicted"/>
<dbReference type="KEGG" id="dba:Dbac_2948"/>
<evidence type="ECO:0000313" key="6">
    <source>
        <dbReference type="EMBL" id="ACU91023.1"/>
    </source>
</evidence>
<dbReference type="STRING" id="525897.Dbac_2948"/>
<dbReference type="GO" id="GO:0051539">
    <property type="term" value="F:4 iron, 4 sulfur cluster binding"/>
    <property type="evidence" value="ECO:0007669"/>
    <property type="project" value="UniProtKB-KW"/>
</dbReference>
<dbReference type="InterPro" id="IPR051460">
    <property type="entry name" value="HdrC_iron-sulfur_subunit"/>
</dbReference>
<dbReference type="AlphaFoldDB" id="C7LV19"/>
<sequence>MKSTPLPPPLTALAERISSECTECRACQTRCAFLREHGTPKLMADLLLGKGQGRALAFECSLCGLCETFCPMHLPLSDFFLSMRRAALDAGRVSLSPYRALLNYEALGASRLFRAFRLPPGGDTVFFPGCTFPGTSPATAIALFLHLQKCVPGLGLALDCCFKPSHDLGRQDFFEQHFGELRTRFLARGVRTVLAACPNCFKMFSQYGDGLAVKTVYEAMAEYPLPARPHARGPAIVHTPCPFRGQTSLQEIILGCAQGSGLDVEKTRHDGSQSPCCGEGGAVGDLKPENSSTWAMGTAEHAQGRIVITTCAGCVKALSPHARAVHLLDLLFFPAETLSNALPRPRGTAVYLHRLLFKWRARRILD</sequence>
<organism evidence="6 7">
    <name type="scientific">Desulfomicrobium baculatum (strain DSM 4028 / VKM B-1378 / X)</name>
    <name type="common">Desulfovibrio baculatus</name>
    <dbReference type="NCBI Taxonomy" id="525897"/>
    <lineage>
        <taxon>Bacteria</taxon>
        <taxon>Pseudomonadati</taxon>
        <taxon>Thermodesulfobacteriota</taxon>
        <taxon>Desulfovibrionia</taxon>
        <taxon>Desulfovibrionales</taxon>
        <taxon>Desulfomicrobiaceae</taxon>
        <taxon>Desulfomicrobium</taxon>
    </lineage>
</organism>
<dbReference type="EMBL" id="CP001629">
    <property type="protein sequence ID" value="ACU91023.1"/>
    <property type="molecule type" value="Genomic_DNA"/>
</dbReference>
<reference evidence="6 7" key="1">
    <citation type="journal article" date="2009" name="Stand. Genomic Sci.">
        <title>Complete genome sequence of Desulfomicrobium baculatum type strain (X).</title>
        <authorList>
            <person name="Copeland A."/>
            <person name="Spring S."/>
            <person name="Goker M."/>
            <person name="Schneider S."/>
            <person name="Lapidus A."/>
            <person name="Del Rio T.G."/>
            <person name="Tice H."/>
            <person name="Cheng J.F."/>
            <person name="Chen F."/>
            <person name="Nolan M."/>
            <person name="Bruce D."/>
            <person name="Goodwin L."/>
            <person name="Pitluck S."/>
            <person name="Ivanova N."/>
            <person name="Mavrommatis K."/>
            <person name="Ovchinnikova G."/>
            <person name="Pati A."/>
            <person name="Chen A."/>
            <person name="Palaniappan K."/>
            <person name="Land M."/>
            <person name="Hauser L."/>
            <person name="Chang Y.J."/>
            <person name="Jeffries C.C."/>
            <person name="Meincke L."/>
            <person name="Sims D."/>
            <person name="Brettin T."/>
            <person name="Detter J.C."/>
            <person name="Han C."/>
            <person name="Chain P."/>
            <person name="Bristow J."/>
            <person name="Eisen J.A."/>
            <person name="Markowitz V."/>
            <person name="Hugenholtz P."/>
            <person name="Kyrpides N.C."/>
            <person name="Klenk H.P."/>
            <person name="Lucas S."/>
        </authorList>
    </citation>
    <scope>NUCLEOTIDE SEQUENCE [LARGE SCALE GENOMIC DNA]</scope>
    <source>
        <strain evidence="7">DSM 4028 / VKM B-1378 / X</strain>
    </source>
</reference>
<dbReference type="SUPFAM" id="SSF46548">
    <property type="entry name" value="alpha-helical ferredoxin"/>
    <property type="match status" value="1"/>
</dbReference>
<evidence type="ECO:0000256" key="2">
    <source>
        <dbReference type="ARBA" id="ARBA00022723"/>
    </source>
</evidence>
<dbReference type="PROSITE" id="PS00198">
    <property type="entry name" value="4FE4S_FER_1"/>
    <property type="match status" value="1"/>
</dbReference>
<evidence type="ECO:0000256" key="4">
    <source>
        <dbReference type="ARBA" id="ARBA00023004"/>
    </source>
</evidence>
<accession>C7LV19</accession>
<evidence type="ECO:0000256" key="1">
    <source>
        <dbReference type="ARBA" id="ARBA00022485"/>
    </source>
</evidence>
<keyword evidence="4" id="KW-0408">Iron</keyword>
<dbReference type="eggNOG" id="COG0247">
    <property type="taxonomic scope" value="Bacteria"/>
</dbReference>
<keyword evidence="3" id="KW-0560">Oxidoreductase</keyword>
<keyword evidence="2" id="KW-0479">Metal-binding</keyword>
<evidence type="ECO:0000313" key="7">
    <source>
        <dbReference type="Proteomes" id="UP000002216"/>
    </source>
</evidence>
<gene>
    <name evidence="6" type="ordered locus">Dbac_2948</name>
</gene>
<evidence type="ECO:0000256" key="3">
    <source>
        <dbReference type="ARBA" id="ARBA00023002"/>
    </source>
</evidence>
<dbReference type="GO" id="GO:0016491">
    <property type="term" value="F:oxidoreductase activity"/>
    <property type="evidence" value="ECO:0007669"/>
    <property type="project" value="UniProtKB-KW"/>
</dbReference>
<dbReference type="HOGENOM" id="CLU_023081_3_0_7"/>